<name>A0A2G2VA09_CAPBA</name>
<dbReference type="InterPro" id="IPR025753">
    <property type="entry name" value="AAA_N_dom"/>
</dbReference>
<dbReference type="Pfam" id="PF14363">
    <property type="entry name" value="AAA_assoc"/>
    <property type="match status" value="1"/>
</dbReference>
<feature type="transmembrane region" description="Helical" evidence="2">
    <location>
        <begin position="6"/>
        <end position="31"/>
    </location>
</feature>
<dbReference type="AlphaFoldDB" id="A0A2G2VA09"/>
<feature type="domain" description="AAA-type ATPase N-terminal" evidence="3">
    <location>
        <begin position="32"/>
        <end position="123"/>
    </location>
</feature>
<dbReference type="STRING" id="33114.A0A2G2VA09"/>
<reference evidence="4 5" key="1">
    <citation type="journal article" date="2017" name="Genome Biol.">
        <title>New reference genome sequences of hot pepper reveal the massive evolution of plant disease-resistance genes by retroduplication.</title>
        <authorList>
            <person name="Kim S."/>
            <person name="Park J."/>
            <person name="Yeom S.I."/>
            <person name="Kim Y.M."/>
            <person name="Seo E."/>
            <person name="Kim K.T."/>
            <person name="Kim M.S."/>
            <person name="Lee J.M."/>
            <person name="Cheong K."/>
            <person name="Shin H.S."/>
            <person name="Kim S.B."/>
            <person name="Han K."/>
            <person name="Lee J."/>
            <person name="Park M."/>
            <person name="Lee H.A."/>
            <person name="Lee H.Y."/>
            <person name="Lee Y."/>
            <person name="Oh S."/>
            <person name="Lee J.H."/>
            <person name="Choi E."/>
            <person name="Choi E."/>
            <person name="Lee S.E."/>
            <person name="Jeon J."/>
            <person name="Kim H."/>
            <person name="Choi G."/>
            <person name="Song H."/>
            <person name="Lee J."/>
            <person name="Lee S.C."/>
            <person name="Kwon J.K."/>
            <person name="Lee H.Y."/>
            <person name="Koo N."/>
            <person name="Hong Y."/>
            <person name="Kim R.W."/>
            <person name="Kang W.H."/>
            <person name="Huh J.H."/>
            <person name="Kang B.C."/>
            <person name="Yang T.J."/>
            <person name="Lee Y.H."/>
            <person name="Bennetzen J.L."/>
            <person name="Choi D."/>
        </authorList>
    </citation>
    <scope>NUCLEOTIDE SEQUENCE [LARGE SCALE GENOMIC DNA]</scope>
    <source>
        <strain evidence="5">cv. PBC81</strain>
    </source>
</reference>
<keyword evidence="5" id="KW-1185">Reference proteome</keyword>
<sequence>MEPVTTTIIVVPAIVMGSVAIAAAATLVVGLPKAVNEYQIIFSKLKNHLSNKVTLEIDEFDGNLKNEIYEAAEIYLKHHQSFKNPKIINVSKSAEGKNFIENPLVHNQKMKDFYYGHKFKWVWLKLKCVDHPKQVTAVQTAEMKSFNLTFRKEDEDYVKNTYLPNIMAEAKNLKG</sequence>
<keyword evidence="2" id="KW-0472">Membrane</keyword>
<protein>
    <recommendedName>
        <fullName evidence="3">AAA-type ATPase N-terminal domain-containing protein</fullName>
    </recommendedName>
</protein>
<keyword evidence="1" id="KW-0378">Hydrolase</keyword>
<evidence type="ECO:0000313" key="5">
    <source>
        <dbReference type="Proteomes" id="UP000224567"/>
    </source>
</evidence>
<dbReference type="PANTHER" id="PTHR23070">
    <property type="entry name" value="BCS1 AAA-TYPE ATPASE"/>
    <property type="match status" value="1"/>
</dbReference>
<evidence type="ECO:0000256" key="1">
    <source>
        <dbReference type="ARBA" id="ARBA00022801"/>
    </source>
</evidence>
<dbReference type="EMBL" id="MLFT02000080">
    <property type="protein sequence ID" value="PHT29806.1"/>
    <property type="molecule type" value="Genomic_DNA"/>
</dbReference>
<accession>A0A2G2VA09</accession>
<dbReference type="InterPro" id="IPR050747">
    <property type="entry name" value="Mitochondrial_chaperone_BCS1"/>
</dbReference>
<keyword evidence="2" id="KW-0812">Transmembrane</keyword>
<dbReference type="Proteomes" id="UP000224567">
    <property type="component" value="Unassembled WGS sequence"/>
</dbReference>
<dbReference type="GO" id="GO:0016787">
    <property type="term" value="F:hydrolase activity"/>
    <property type="evidence" value="ECO:0007669"/>
    <property type="project" value="UniProtKB-KW"/>
</dbReference>
<proteinExistence type="predicted"/>
<evidence type="ECO:0000259" key="3">
    <source>
        <dbReference type="Pfam" id="PF14363"/>
    </source>
</evidence>
<keyword evidence="2" id="KW-1133">Transmembrane helix</keyword>
<organism evidence="4 5">
    <name type="scientific">Capsicum baccatum</name>
    <name type="common">Peruvian pepper</name>
    <dbReference type="NCBI Taxonomy" id="33114"/>
    <lineage>
        <taxon>Eukaryota</taxon>
        <taxon>Viridiplantae</taxon>
        <taxon>Streptophyta</taxon>
        <taxon>Embryophyta</taxon>
        <taxon>Tracheophyta</taxon>
        <taxon>Spermatophyta</taxon>
        <taxon>Magnoliopsida</taxon>
        <taxon>eudicotyledons</taxon>
        <taxon>Gunneridae</taxon>
        <taxon>Pentapetalae</taxon>
        <taxon>asterids</taxon>
        <taxon>lamiids</taxon>
        <taxon>Solanales</taxon>
        <taxon>Solanaceae</taxon>
        <taxon>Solanoideae</taxon>
        <taxon>Capsiceae</taxon>
        <taxon>Capsicum</taxon>
    </lineage>
</organism>
<comment type="caution">
    <text evidence="4">The sequence shown here is derived from an EMBL/GenBank/DDBJ whole genome shotgun (WGS) entry which is preliminary data.</text>
</comment>
<dbReference type="OrthoDB" id="1304963at2759"/>
<evidence type="ECO:0000313" key="4">
    <source>
        <dbReference type="EMBL" id="PHT29806.1"/>
    </source>
</evidence>
<gene>
    <name evidence="4" type="ORF">CQW23_30571</name>
</gene>
<evidence type="ECO:0000256" key="2">
    <source>
        <dbReference type="SAM" id="Phobius"/>
    </source>
</evidence>
<reference evidence="5" key="2">
    <citation type="journal article" date="2017" name="J. Anim. Genet.">
        <title>Multiple reference genome sequences of hot pepper reveal the massive evolution of plant disease resistance genes by retroduplication.</title>
        <authorList>
            <person name="Kim S."/>
            <person name="Park J."/>
            <person name="Yeom S.-I."/>
            <person name="Kim Y.-M."/>
            <person name="Seo E."/>
            <person name="Kim K.-T."/>
            <person name="Kim M.-S."/>
            <person name="Lee J.M."/>
            <person name="Cheong K."/>
            <person name="Shin H.-S."/>
            <person name="Kim S.-B."/>
            <person name="Han K."/>
            <person name="Lee J."/>
            <person name="Park M."/>
            <person name="Lee H.-A."/>
            <person name="Lee H.-Y."/>
            <person name="Lee Y."/>
            <person name="Oh S."/>
            <person name="Lee J.H."/>
            <person name="Choi E."/>
            <person name="Choi E."/>
            <person name="Lee S.E."/>
            <person name="Jeon J."/>
            <person name="Kim H."/>
            <person name="Choi G."/>
            <person name="Song H."/>
            <person name="Lee J."/>
            <person name="Lee S.-C."/>
            <person name="Kwon J.-K."/>
            <person name="Lee H.-Y."/>
            <person name="Koo N."/>
            <person name="Hong Y."/>
            <person name="Kim R.W."/>
            <person name="Kang W.-H."/>
            <person name="Huh J.H."/>
            <person name="Kang B.-C."/>
            <person name="Yang T.-J."/>
            <person name="Lee Y.-H."/>
            <person name="Bennetzen J.L."/>
            <person name="Choi D."/>
        </authorList>
    </citation>
    <scope>NUCLEOTIDE SEQUENCE [LARGE SCALE GENOMIC DNA]</scope>
    <source>
        <strain evidence="5">cv. PBC81</strain>
    </source>
</reference>